<dbReference type="GO" id="GO:0003723">
    <property type="term" value="F:RNA binding"/>
    <property type="evidence" value="ECO:0007669"/>
    <property type="project" value="InterPro"/>
</dbReference>
<reference evidence="7" key="1">
    <citation type="submission" date="2011-12" db="EMBL/GenBank/DDBJ databases">
        <title>Complete sequence of Methanoregula formicicum SMSP.</title>
        <authorList>
            <person name="Lucas S."/>
            <person name="Han J."/>
            <person name="Lapidus A."/>
            <person name="Cheng J.-F."/>
            <person name="Goodwin L."/>
            <person name="Pitluck S."/>
            <person name="Peters L."/>
            <person name="Ovchinnikova G."/>
            <person name="Teshima H."/>
            <person name="Detter J.C."/>
            <person name="Han C."/>
            <person name="Tapia R."/>
            <person name="Land M."/>
            <person name="Hauser L."/>
            <person name="Kyrpides N."/>
            <person name="Ivanova N."/>
            <person name="Pagani I."/>
            <person name="Imachi H."/>
            <person name="Tamaki H."/>
            <person name="Sekiguchi Y."/>
            <person name="Kamagata Y."/>
            <person name="Cadillo-Quiroz H."/>
            <person name="Zinder S."/>
            <person name="Liu W.-T."/>
            <person name="Woyke T."/>
        </authorList>
    </citation>
    <scope>NUCLEOTIDE SEQUENCE [LARGE SCALE GENOMIC DNA]</scope>
    <source>
        <strain evidence="7">DSM 22288 / NBRC 105244 / SMSP</strain>
    </source>
</reference>
<dbReference type="KEGG" id="mfo:Metfor_2278"/>
<dbReference type="OrthoDB" id="1798at2157"/>
<name>L0HJ04_METFS</name>
<dbReference type="InterPro" id="IPR011760">
    <property type="entry name" value="PsdUridine_synth_TruD_insert"/>
</dbReference>
<evidence type="ECO:0000259" key="5">
    <source>
        <dbReference type="PROSITE" id="PS50984"/>
    </source>
</evidence>
<dbReference type="InterPro" id="IPR042214">
    <property type="entry name" value="TruD_catalytic"/>
</dbReference>
<feature type="domain" description="TRUD" evidence="5">
    <location>
        <begin position="164"/>
        <end position="384"/>
    </location>
</feature>
<keyword evidence="2 4" id="KW-0819">tRNA processing</keyword>
<protein>
    <recommendedName>
        <fullName evidence="4">Probable tRNA pseudouridine synthase D</fullName>
        <ecNumber evidence="4">5.4.99.27</ecNumber>
    </recommendedName>
    <alternativeName>
        <fullName evidence="4">tRNA pseudouridine(13) synthase</fullName>
    </alternativeName>
    <alternativeName>
        <fullName evidence="4">tRNA pseudouridylate synthase D</fullName>
    </alternativeName>
    <alternativeName>
        <fullName evidence="4">tRNA-uridine isomerase D</fullName>
    </alternativeName>
</protein>
<dbReference type="GeneID" id="14309670"/>
<dbReference type="Proteomes" id="UP000010824">
    <property type="component" value="Chromosome"/>
</dbReference>
<dbReference type="PANTHER" id="PTHR13326">
    <property type="entry name" value="TRNA PSEUDOURIDINE SYNTHASE D"/>
    <property type="match status" value="1"/>
</dbReference>
<dbReference type="EC" id="5.4.99.27" evidence="4"/>
<dbReference type="InterPro" id="IPR020119">
    <property type="entry name" value="PsdUridine_synth_TruD_CS"/>
</dbReference>
<organism evidence="6 7">
    <name type="scientific">Methanoregula formicica (strain DSM 22288 / NBRC 105244 / SMSP)</name>
    <dbReference type="NCBI Taxonomy" id="593750"/>
    <lineage>
        <taxon>Archaea</taxon>
        <taxon>Methanobacteriati</taxon>
        <taxon>Methanobacteriota</taxon>
        <taxon>Stenosarchaea group</taxon>
        <taxon>Methanomicrobia</taxon>
        <taxon>Methanomicrobiales</taxon>
        <taxon>Methanoregulaceae</taxon>
        <taxon>Methanoregula</taxon>
    </lineage>
</organism>
<comment type="similarity">
    <text evidence="1 4">Belongs to the pseudouridine synthase TruD family.</text>
</comment>
<dbReference type="PIRSF" id="PIRSF037016">
    <property type="entry name" value="Pseudouridin_synth_euk_prd"/>
    <property type="match status" value="1"/>
</dbReference>
<evidence type="ECO:0000256" key="3">
    <source>
        <dbReference type="ARBA" id="ARBA00023235"/>
    </source>
</evidence>
<dbReference type="PROSITE" id="PS50984">
    <property type="entry name" value="TRUD"/>
    <property type="match status" value="1"/>
</dbReference>
<accession>L0HJ04</accession>
<dbReference type="FunCoup" id="L0HJ04">
    <property type="interactions" value="80"/>
</dbReference>
<proteinExistence type="inferred from homology"/>
<dbReference type="AlphaFoldDB" id="L0HJ04"/>
<evidence type="ECO:0000256" key="2">
    <source>
        <dbReference type="ARBA" id="ARBA00022694"/>
    </source>
</evidence>
<evidence type="ECO:0000313" key="7">
    <source>
        <dbReference type="Proteomes" id="UP000010824"/>
    </source>
</evidence>
<dbReference type="HOGENOM" id="CLU_005281_4_1_2"/>
<dbReference type="InterPro" id="IPR020103">
    <property type="entry name" value="PsdUridine_synth_cat_dom_sf"/>
</dbReference>
<dbReference type="Pfam" id="PF01142">
    <property type="entry name" value="TruD"/>
    <property type="match status" value="1"/>
</dbReference>
<dbReference type="InParanoid" id="L0HJ04"/>
<gene>
    <name evidence="4" type="primary">truD</name>
    <name evidence="6" type="ordered locus">Metfor_2278</name>
</gene>
<dbReference type="Gene3D" id="1.10.1510.30">
    <property type="match status" value="1"/>
</dbReference>
<comment type="function">
    <text evidence="4">Could be responsible for synthesis of pseudouridine from uracil-13 in transfer RNAs.</text>
</comment>
<dbReference type="InterPro" id="IPR001656">
    <property type="entry name" value="PsdUridine_synth_TruD"/>
</dbReference>
<keyword evidence="3 4" id="KW-0413">Isomerase</keyword>
<comment type="catalytic activity">
    <reaction evidence="4">
        <text>uridine(13) in tRNA = pseudouridine(13) in tRNA</text>
        <dbReference type="Rhea" id="RHEA:42540"/>
        <dbReference type="Rhea" id="RHEA-COMP:10105"/>
        <dbReference type="Rhea" id="RHEA-COMP:10106"/>
        <dbReference type="ChEBI" id="CHEBI:65314"/>
        <dbReference type="ChEBI" id="CHEBI:65315"/>
        <dbReference type="EC" id="5.4.99.27"/>
    </reaction>
</comment>
<dbReference type="STRING" id="593750.Metfor_2278"/>
<evidence type="ECO:0000256" key="4">
    <source>
        <dbReference type="HAMAP-Rule" id="MF_01082"/>
    </source>
</evidence>
<dbReference type="RefSeq" id="WP_015286246.1">
    <property type="nucleotide sequence ID" value="NC_019943.1"/>
</dbReference>
<dbReference type="PROSITE" id="PS01268">
    <property type="entry name" value="UPF0024"/>
    <property type="match status" value="1"/>
</dbReference>
<dbReference type="PANTHER" id="PTHR13326:SF21">
    <property type="entry name" value="PSEUDOURIDYLATE SYNTHASE PUS7L"/>
    <property type="match status" value="1"/>
</dbReference>
<dbReference type="CDD" id="cd01291">
    <property type="entry name" value="PseudoU_synth"/>
    <property type="match status" value="1"/>
</dbReference>
<dbReference type="eggNOG" id="arCOG04252">
    <property type="taxonomic scope" value="Archaea"/>
</dbReference>
<dbReference type="GO" id="GO:0160150">
    <property type="term" value="F:tRNA pseudouridine(13) synthase activity"/>
    <property type="evidence" value="ECO:0007669"/>
    <property type="project" value="UniProtKB-EC"/>
</dbReference>
<dbReference type="Gene3D" id="3.30.2350.20">
    <property type="entry name" value="TruD, catalytic domain"/>
    <property type="match status" value="1"/>
</dbReference>
<dbReference type="HAMAP" id="MF_01082">
    <property type="entry name" value="TruD"/>
    <property type="match status" value="1"/>
</dbReference>
<feature type="active site" description="Nucleophile" evidence="4">
    <location>
        <position position="89"/>
    </location>
</feature>
<dbReference type="Gene3D" id="3.30.70.3160">
    <property type="match status" value="1"/>
</dbReference>
<dbReference type="NCBIfam" id="TIGR00094">
    <property type="entry name" value="tRNA_TruD_broad"/>
    <property type="match status" value="1"/>
</dbReference>
<dbReference type="SUPFAM" id="SSF55120">
    <property type="entry name" value="Pseudouridine synthase"/>
    <property type="match status" value="1"/>
</dbReference>
<dbReference type="GO" id="GO:0031119">
    <property type="term" value="P:tRNA pseudouridine synthesis"/>
    <property type="evidence" value="ECO:0007669"/>
    <property type="project" value="UniProtKB-UniRule"/>
</dbReference>
<sequence>MRESTFPLERELGMRWYASDGDGIGGRLRSSPSDFIVEEIPIEGKGGTAGPYLICRLTKTNWELQHAVREIAKRLGISHRRIGWAGTKDRNAITTQWISIYDVTEEQVRGVQLKDIVLEPLRNANEALALGQLEGNRFALVIRDTDPNDLAGRVEAITGTVREAVPNFFGLQRFGAIRPVTHAVGEWILRDNYEQAVLTYIGLPFPSENEDVRAVRTAFLETRDPAPALRNLPVQMNYERAMLQHLHNNPGDYAGALRELPPKLLSMFVSAFQSYIFNCALSRRFDDGVALTEPVPGDHLVFANGRTDTVTATNAAAAALHIRRGRCSIALFMPGRGNSSGPVLKEPVMDGLLAEKNITPDDFARASRFVGTKFEGAFRPISLKTEIEYSTGETDVTLKFTLPPGHYATTVCREYMKADPVRMV</sequence>
<keyword evidence="7" id="KW-1185">Reference proteome</keyword>
<evidence type="ECO:0000256" key="1">
    <source>
        <dbReference type="ARBA" id="ARBA00007953"/>
    </source>
</evidence>
<evidence type="ECO:0000313" key="6">
    <source>
        <dbReference type="EMBL" id="AGB03283.1"/>
    </source>
</evidence>
<dbReference type="FunFam" id="3.30.70.3160:FF:000001">
    <property type="entry name" value="Probable tRNA pseudouridine synthase D"/>
    <property type="match status" value="1"/>
</dbReference>
<dbReference type="EMBL" id="CP003167">
    <property type="protein sequence ID" value="AGB03283.1"/>
    <property type="molecule type" value="Genomic_DNA"/>
</dbReference>
<reference evidence="6 7" key="2">
    <citation type="journal article" date="2014" name="Genome Announc.">
        <title>Complete Genome Sequence of Methanoregula formicica SMSPT, a Mesophilic Hydrogenotrophic Methanogen Isolated from a Methanogenic Upflow Anaerobic Sludge Blanket Reactor.</title>
        <authorList>
            <person name="Yamamoto K."/>
            <person name="Tamaki H."/>
            <person name="Cadillo-Quiroz H."/>
            <person name="Imachi H."/>
            <person name="Kyrpides N."/>
            <person name="Woyke T."/>
            <person name="Goodwin L."/>
            <person name="Zinder S.H."/>
            <person name="Kamagata Y."/>
            <person name="Liu W.T."/>
        </authorList>
    </citation>
    <scope>NUCLEOTIDE SEQUENCE [LARGE SCALE GENOMIC DNA]</scope>
    <source>
        <strain evidence="7">DSM 22288 / NBRC 105244 / SMSP</strain>
    </source>
</reference>